<name>A0A0B7BRU1_9EUPU</name>
<accession>A0A0B7BRU1</accession>
<feature type="non-terminal residue" evidence="2">
    <location>
        <position position="1"/>
    </location>
</feature>
<proteinExistence type="predicted"/>
<dbReference type="EMBL" id="HACG01048216">
    <property type="protein sequence ID" value="CEK95081.1"/>
    <property type="molecule type" value="Transcribed_RNA"/>
</dbReference>
<dbReference type="AlphaFoldDB" id="A0A0B7BRU1"/>
<feature type="compositionally biased region" description="Polar residues" evidence="1">
    <location>
        <begin position="79"/>
        <end position="99"/>
    </location>
</feature>
<gene>
    <name evidence="2" type="primary">ORF205303</name>
</gene>
<evidence type="ECO:0000313" key="2">
    <source>
        <dbReference type="EMBL" id="CEK95081.1"/>
    </source>
</evidence>
<sequence>HRSFTHVSICFKFIFRCCRRIFCKQINMEPGPSGNKRTIRVSGEQALIFLEKCMSDSDNSSTSSISDDSDPEYIEVIQANENHTNHQSPTGAASCSQYDSDAEPPVPKRPRSAVNTGTGNGRGRGKFAARTTAAQW</sequence>
<organism evidence="2">
    <name type="scientific">Arion vulgaris</name>
    <dbReference type="NCBI Taxonomy" id="1028688"/>
    <lineage>
        <taxon>Eukaryota</taxon>
        <taxon>Metazoa</taxon>
        <taxon>Spiralia</taxon>
        <taxon>Lophotrochozoa</taxon>
        <taxon>Mollusca</taxon>
        <taxon>Gastropoda</taxon>
        <taxon>Heterobranchia</taxon>
        <taxon>Euthyneura</taxon>
        <taxon>Panpulmonata</taxon>
        <taxon>Eupulmonata</taxon>
        <taxon>Stylommatophora</taxon>
        <taxon>Helicina</taxon>
        <taxon>Arionoidea</taxon>
        <taxon>Arionidae</taxon>
        <taxon>Arion</taxon>
    </lineage>
</organism>
<feature type="region of interest" description="Disordered" evidence="1">
    <location>
        <begin position="79"/>
        <end position="136"/>
    </location>
</feature>
<evidence type="ECO:0000256" key="1">
    <source>
        <dbReference type="SAM" id="MobiDB-lite"/>
    </source>
</evidence>
<protein>
    <submittedName>
        <fullName evidence="2">Uncharacterized protein</fullName>
    </submittedName>
</protein>
<reference evidence="2" key="1">
    <citation type="submission" date="2014-12" db="EMBL/GenBank/DDBJ databases">
        <title>Insight into the proteome of Arion vulgaris.</title>
        <authorList>
            <person name="Aradska J."/>
            <person name="Bulat T."/>
            <person name="Smidak R."/>
            <person name="Sarate P."/>
            <person name="Gangsoo J."/>
            <person name="Sialana F."/>
            <person name="Bilban M."/>
            <person name="Lubec G."/>
        </authorList>
    </citation>
    <scope>NUCLEOTIDE SEQUENCE</scope>
    <source>
        <tissue evidence="2">Skin</tissue>
    </source>
</reference>